<name>A0ABD1H897_SALDI</name>
<feature type="binding site" evidence="5">
    <location>
        <position position="319"/>
    </location>
    <ligand>
        <name>Fe cation</name>
        <dbReference type="ChEBI" id="CHEBI:24875"/>
        <note>catalytic</note>
    </ligand>
</feature>
<proteinExistence type="inferred from homology"/>
<organism evidence="6 7">
    <name type="scientific">Salvia divinorum</name>
    <name type="common">Maria pastora</name>
    <name type="synonym">Diviner's sage</name>
    <dbReference type="NCBI Taxonomy" id="28513"/>
    <lineage>
        <taxon>Eukaryota</taxon>
        <taxon>Viridiplantae</taxon>
        <taxon>Streptophyta</taxon>
        <taxon>Embryophyta</taxon>
        <taxon>Tracheophyta</taxon>
        <taxon>Spermatophyta</taxon>
        <taxon>Magnoliopsida</taxon>
        <taxon>eudicotyledons</taxon>
        <taxon>Gunneridae</taxon>
        <taxon>Pentapetalae</taxon>
        <taxon>asterids</taxon>
        <taxon>lamiids</taxon>
        <taxon>Lamiales</taxon>
        <taxon>Lamiaceae</taxon>
        <taxon>Nepetoideae</taxon>
        <taxon>Mentheae</taxon>
        <taxon>Salviinae</taxon>
        <taxon>Salvia</taxon>
        <taxon>Salvia subgen. Calosphace</taxon>
    </lineage>
</organism>
<keyword evidence="6" id="KW-0560">Oxidoreductase</keyword>
<dbReference type="Pfam" id="PF03055">
    <property type="entry name" value="RPE65"/>
    <property type="match status" value="1"/>
</dbReference>
<dbReference type="GO" id="GO:0045549">
    <property type="term" value="F:9-cis-epoxycarotenoid dioxygenase activity"/>
    <property type="evidence" value="ECO:0007669"/>
    <property type="project" value="UniProtKB-EC"/>
</dbReference>
<feature type="binding site" evidence="5">
    <location>
        <position position="560"/>
    </location>
    <ligand>
        <name>Fe cation</name>
        <dbReference type="ChEBI" id="CHEBI:24875"/>
        <note>catalytic</note>
    </ligand>
</feature>
<dbReference type="PANTHER" id="PTHR10543:SF46">
    <property type="entry name" value="CAROTENOID CLEAVAGE DIOXYGENASE 4, CHLOROPLASTIC-RELATED"/>
    <property type="match status" value="1"/>
</dbReference>
<gene>
    <name evidence="6" type="primary">CCD4A</name>
    <name evidence="6" type="ORF">AAHA92_13444</name>
</gene>
<feature type="binding site" evidence="5">
    <location>
        <position position="384"/>
    </location>
    <ligand>
        <name>Fe cation</name>
        <dbReference type="ChEBI" id="CHEBI:24875"/>
        <note>catalytic</note>
    </ligand>
</feature>
<comment type="cofactor">
    <cofactor evidence="5">
        <name>Fe(2+)</name>
        <dbReference type="ChEBI" id="CHEBI:29033"/>
    </cofactor>
    <text evidence="5">Binds 1 Fe(2+) ion per subunit.</text>
</comment>
<evidence type="ECO:0000256" key="4">
    <source>
        <dbReference type="ARBA" id="ARBA00023004"/>
    </source>
</evidence>
<protein>
    <submittedName>
        <fullName evidence="6">Ccd4,nced4</fullName>
        <ecNumber evidence="6">1.13.11.51</ecNumber>
    </submittedName>
</protein>
<dbReference type="PANTHER" id="PTHR10543">
    <property type="entry name" value="BETA-CAROTENE DIOXYGENASE"/>
    <property type="match status" value="1"/>
</dbReference>
<dbReference type="EC" id="1.13.11.51" evidence="6"/>
<comment type="caution">
    <text evidence="6">The sequence shown here is derived from an EMBL/GenBank/DDBJ whole genome shotgun (WGS) entry which is preliminary data.</text>
</comment>
<evidence type="ECO:0000256" key="1">
    <source>
        <dbReference type="ARBA" id="ARBA00006787"/>
    </source>
</evidence>
<comment type="similarity">
    <text evidence="1">Belongs to the carotenoid oxygenase family.</text>
</comment>
<evidence type="ECO:0000256" key="5">
    <source>
        <dbReference type="PIRSR" id="PIRSR604294-1"/>
    </source>
</evidence>
<keyword evidence="3" id="KW-0223">Dioxygenase</keyword>
<dbReference type="Proteomes" id="UP001567538">
    <property type="component" value="Unassembled WGS sequence"/>
</dbReference>
<keyword evidence="4 5" id="KW-0408">Iron</keyword>
<keyword evidence="2 5" id="KW-0479">Metal-binding</keyword>
<evidence type="ECO:0000256" key="2">
    <source>
        <dbReference type="ARBA" id="ARBA00022723"/>
    </source>
</evidence>
<dbReference type="AlphaFoldDB" id="A0ABD1H897"/>
<dbReference type="GO" id="GO:0046872">
    <property type="term" value="F:metal ion binding"/>
    <property type="evidence" value="ECO:0007669"/>
    <property type="project" value="UniProtKB-KW"/>
</dbReference>
<dbReference type="EMBL" id="JBEAFC010000006">
    <property type="protein sequence ID" value="KAL1552675.1"/>
    <property type="molecule type" value="Genomic_DNA"/>
</dbReference>
<evidence type="ECO:0000313" key="7">
    <source>
        <dbReference type="Proteomes" id="UP001567538"/>
    </source>
</evidence>
<feature type="binding site" evidence="5">
    <location>
        <position position="270"/>
    </location>
    <ligand>
        <name>Fe cation</name>
        <dbReference type="ChEBI" id="CHEBI:24875"/>
        <note>catalytic</note>
    </ligand>
</feature>
<dbReference type="InterPro" id="IPR004294">
    <property type="entry name" value="Carotenoid_Oase"/>
</dbReference>
<evidence type="ECO:0000313" key="6">
    <source>
        <dbReference type="EMBL" id="KAL1552675.1"/>
    </source>
</evidence>
<accession>A0ABD1H897</accession>
<sequence length="572" mass="63646">MEALISCSSHPKSPSFLHLSTATNRRNNLSPHSSLLKDLYTRKQFSIKTRKPQQQNPTKKHSLHEIIFKPLQDFISTTFTDANLPPYLDPKQVLSGNLFPVDELPPTACAVVEGSLPPCLAGAYVQNGPNPRFPPHAPYIFPDGDGMLHSLKISRGGGAVFCSRFIKTFKYTTEQGFGYPIFPNIVAYFCSNLTPSMVLTAARVLLGQFNPFADGLGTANTSLALIGGGLHALMETDLPYQVKITPEGEIATVGRHDFQSSNRFLTMTAHPKTDLDTGEAFAFRYFVIPPFLTYFRIDPDGKKQRDVPIFSLKSPSYIHDFAVTNSHAVFPDPQIAIEPLQILRGKPVLRIDGDKVPKLGVIRRDAEDEREMYWIDEPGLNMLHVVNAWDEDDGDTIVVVASNIQHVEHVLEKLDLVHLSLEKIVIDAKTKKIALRCPLSTLSLDFGVINPQYAQKKNRYVYAAVMETMPRMVGVVKMDLSLSTADCTVGCRMYGAECYGSEPMFVAREGAEEEDDGYLVTYVSNEKTQETHFVVMGAKSPNLEIVAAVKLPRRVPQGFHSIFVKETDLQNL</sequence>
<evidence type="ECO:0000256" key="3">
    <source>
        <dbReference type="ARBA" id="ARBA00022964"/>
    </source>
</evidence>
<keyword evidence="7" id="KW-1185">Reference proteome</keyword>
<reference evidence="6 7" key="1">
    <citation type="submission" date="2024-06" db="EMBL/GenBank/DDBJ databases">
        <title>A chromosome level genome sequence of Diviner's sage (Salvia divinorum).</title>
        <authorList>
            <person name="Ford S.A."/>
            <person name="Ro D.-K."/>
            <person name="Ness R.W."/>
            <person name="Phillips M.A."/>
        </authorList>
    </citation>
    <scope>NUCLEOTIDE SEQUENCE [LARGE SCALE GENOMIC DNA]</scope>
    <source>
        <strain evidence="6">SAF-2024a</strain>
        <tissue evidence="6">Leaf</tissue>
    </source>
</reference>